<comment type="caution">
    <text evidence="3">The sequence shown here is derived from an EMBL/GenBank/DDBJ whole genome shotgun (WGS) entry which is preliminary data.</text>
</comment>
<reference evidence="3 4" key="1">
    <citation type="submission" date="2018-03" db="EMBL/GenBank/DDBJ databases">
        <title>Genomic Encyclopedia of Archaeal and Bacterial Type Strains, Phase II (KMG-II): from individual species to whole genera.</title>
        <authorList>
            <person name="Goeker M."/>
        </authorList>
    </citation>
    <scope>NUCLEOTIDE SEQUENCE [LARGE SCALE GENOMIC DNA]</scope>
    <source>
        <strain evidence="3 4">DSM 45312</strain>
    </source>
</reference>
<gene>
    <name evidence="3" type="ORF">CLV63_1424</name>
</gene>
<dbReference type="InterPro" id="IPR008914">
    <property type="entry name" value="PEBP"/>
</dbReference>
<evidence type="ECO:0008006" key="5">
    <source>
        <dbReference type="Google" id="ProtNLM"/>
    </source>
</evidence>
<comment type="similarity">
    <text evidence="1">Belongs to the UPF0098 family.</text>
</comment>
<dbReference type="EMBL" id="PYGA01000042">
    <property type="protein sequence ID" value="PSK82592.1"/>
    <property type="molecule type" value="Genomic_DNA"/>
</dbReference>
<protein>
    <recommendedName>
        <fullName evidence="5">PBP family phospholipid-binding protein</fullName>
    </recommendedName>
</protein>
<dbReference type="PANTHER" id="PTHR30289:SF1">
    <property type="entry name" value="PEBP (PHOSPHATIDYLETHANOLAMINE-BINDING PROTEIN) FAMILY PROTEIN"/>
    <property type="match status" value="1"/>
</dbReference>
<evidence type="ECO:0000313" key="4">
    <source>
        <dbReference type="Proteomes" id="UP000240542"/>
    </source>
</evidence>
<dbReference type="NCBIfam" id="TIGR00481">
    <property type="entry name" value="YbhB/YbcL family Raf kinase inhibitor-like protein"/>
    <property type="match status" value="1"/>
</dbReference>
<dbReference type="PANTHER" id="PTHR30289">
    <property type="entry name" value="UNCHARACTERIZED PROTEIN YBCL-RELATED"/>
    <property type="match status" value="1"/>
</dbReference>
<feature type="region of interest" description="Disordered" evidence="2">
    <location>
        <begin position="124"/>
        <end position="152"/>
    </location>
</feature>
<keyword evidence="4" id="KW-1185">Reference proteome</keyword>
<evidence type="ECO:0000256" key="2">
    <source>
        <dbReference type="SAM" id="MobiDB-lite"/>
    </source>
</evidence>
<proteinExistence type="inferred from homology"/>
<organism evidence="3 4">
    <name type="scientific">Murinocardiopsis flavida</name>
    <dbReference type="NCBI Taxonomy" id="645275"/>
    <lineage>
        <taxon>Bacteria</taxon>
        <taxon>Bacillati</taxon>
        <taxon>Actinomycetota</taxon>
        <taxon>Actinomycetes</taxon>
        <taxon>Streptosporangiales</taxon>
        <taxon>Nocardiopsidaceae</taxon>
        <taxon>Murinocardiopsis</taxon>
    </lineage>
</organism>
<dbReference type="InterPro" id="IPR005247">
    <property type="entry name" value="YbhB_YbcL/LppC-like"/>
</dbReference>
<dbReference type="CDD" id="cd00865">
    <property type="entry name" value="PEBP_bact_arch"/>
    <property type="match status" value="1"/>
</dbReference>
<feature type="compositionally biased region" description="Polar residues" evidence="2">
    <location>
        <begin position="132"/>
        <end position="144"/>
    </location>
</feature>
<dbReference type="InterPro" id="IPR036610">
    <property type="entry name" value="PEBP-like_sf"/>
</dbReference>
<dbReference type="AlphaFoldDB" id="A0A2P8CCE1"/>
<feature type="region of interest" description="Disordered" evidence="2">
    <location>
        <begin position="1"/>
        <end position="23"/>
    </location>
</feature>
<dbReference type="SUPFAM" id="SSF49777">
    <property type="entry name" value="PEBP-like"/>
    <property type="match status" value="1"/>
</dbReference>
<name>A0A2P8CCE1_9ACTN</name>
<dbReference type="Proteomes" id="UP000240542">
    <property type="component" value="Unassembled WGS sequence"/>
</dbReference>
<dbReference type="Gene3D" id="3.90.280.10">
    <property type="entry name" value="PEBP-like"/>
    <property type="match status" value="1"/>
</dbReference>
<dbReference type="OrthoDB" id="9797506at2"/>
<accession>A0A2P8CCE1</accession>
<sequence>MNSRTPRPPHGSSRAGPPPRPGRRTFGAVCAAVGALVLAAPGCGVLSPGSNGQTSDDITVTSTMIREGEAIPARFTCKGEGVSPPLRWSGLPDETESLAIIVDDPESVGGAAVHWVLYGLDPENPELPEGTVPQNGKQGQNSKEQAAYDPPCPSGDTAHEFRFTVYALKADIALPDGAPLDQALGAVASNTLARGRLIATGGR</sequence>
<dbReference type="Pfam" id="PF01161">
    <property type="entry name" value="PBP"/>
    <property type="match status" value="1"/>
</dbReference>
<evidence type="ECO:0000256" key="1">
    <source>
        <dbReference type="ARBA" id="ARBA00007120"/>
    </source>
</evidence>
<evidence type="ECO:0000313" key="3">
    <source>
        <dbReference type="EMBL" id="PSK82592.1"/>
    </source>
</evidence>